<gene>
    <name evidence="2" type="ORF">BWI75_05115</name>
</gene>
<comment type="caution">
    <text evidence="2">The sequence shown here is derived from an EMBL/GenBank/DDBJ whole genome shotgun (WGS) entry which is preliminary data.</text>
</comment>
<organism evidence="2 3">
    <name type="scientific">Gloeocapsopsis dulcis AAB1 = 1H9</name>
    <dbReference type="NCBI Taxonomy" id="1433147"/>
    <lineage>
        <taxon>Bacteria</taxon>
        <taxon>Bacillati</taxon>
        <taxon>Cyanobacteriota</taxon>
        <taxon>Cyanophyceae</taxon>
        <taxon>Oscillatoriophycideae</taxon>
        <taxon>Chroococcales</taxon>
        <taxon>Chroococcaceae</taxon>
        <taxon>Gloeocapsopsis</taxon>
        <taxon>Gloeocapsopsis dulcis</taxon>
    </lineage>
</organism>
<dbReference type="PANTHER" id="PTHR34107:SF7">
    <property type="entry name" value="SLR2092 PROTEIN"/>
    <property type="match status" value="1"/>
</dbReference>
<evidence type="ECO:0000313" key="3">
    <source>
        <dbReference type="Proteomes" id="UP000441797"/>
    </source>
</evidence>
<keyword evidence="3" id="KW-1185">Reference proteome</keyword>
<name>A0A6N8FTV6_9CHRO</name>
<dbReference type="RefSeq" id="WP_105222283.1">
    <property type="nucleotide sequence ID" value="NZ_CAWNSU010000006.1"/>
</dbReference>
<sequence>MTLNLSAIAPIQEEQYLKICEDNPDLKLELDQYGTLIVMPPTGGITGDRNSEINYQLRAWNKQKKLGKVFDSSTEFKLPNGAFRSPDTAWISLERWNRLTKKEQDKFPPLAPDFVIELRSSSDRLKPLQEKMQEYITNGVRLGWLIDPQNRQVEVYRQGGSLEILRSPTSLPGEDVLPEFVLDFNEIW</sequence>
<evidence type="ECO:0000259" key="1">
    <source>
        <dbReference type="Pfam" id="PF05685"/>
    </source>
</evidence>
<dbReference type="CDD" id="cd06260">
    <property type="entry name" value="DUF820-like"/>
    <property type="match status" value="1"/>
</dbReference>
<dbReference type="Pfam" id="PF05685">
    <property type="entry name" value="Uma2"/>
    <property type="match status" value="1"/>
</dbReference>
<feature type="domain" description="Putative restriction endonuclease" evidence="1">
    <location>
        <begin position="14"/>
        <end position="183"/>
    </location>
</feature>
<proteinExistence type="predicted"/>
<accession>A0A6N8FTV6</accession>
<protein>
    <recommendedName>
        <fullName evidence="1">Putative restriction endonuclease domain-containing protein</fullName>
    </recommendedName>
</protein>
<dbReference type="Gene3D" id="3.90.1570.10">
    <property type="entry name" value="tt1808, chain A"/>
    <property type="match status" value="1"/>
</dbReference>
<dbReference type="OrthoDB" id="455378at2"/>
<dbReference type="EMBL" id="NAPY01000005">
    <property type="protein sequence ID" value="MUL35745.1"/>
    <property type="molecule type" value="Genomic_DNA"/>
</dbReference>
<evidence type="ECO:0000313" key="2">
    <source>
        <dbReference type="EMBL" id="MUL35745.1"/>
    </source>
</evidence>
<dbReference type="InterPro" id="IPR012296">
    <property type="entry name" value="Nuclease_put_TT1808"/>
</dbReference>
<dbReference type="AlphaFoldDB" id="A0A6N8FTV6"/>
<dbReference type="InterPro" id="IPR008538">
    <property type="entry name" value="Uma2"/>
</dbReference>
<dbReference type="SUPFAM" id="SSF52980">
    <property type="entry name" value="Restriction endonuclease-like"/>
    <property type="match status" value="1"/>
</dbReference>
<reference evidence="2 3" key="1">
    <citation type="journal article" date="2019" name="Front. Microbiol.">
        <title>Genomic Features for Desiccation Tolerance and Sugar Biosynthesis in the Extremophile Gloeocapsopsis sp. UTEX B3054.</title>
        <authorList>
            <person name="Urrejola C."/>
            <person name="Alcorta J."/>
            <person name="Salas L."/>
            <person name="Vasquez M."/>
            <person name="Polz M.F."/>
            <person name="Vicuna R."/>
            <person name="Diez B."/>
        </authorList>
    </citation>
    <scope>NUCLEOTIDE SEQUENCE [LARGE SCALE GENOMIC DNA]</scope>
    <source>
        <strain evidence="2 3">1H9</strain>
    </source>
</reference>
<dbReference type="Proteomes" id="UP000441797">
    <property type="component" value="Unassembled WGS sequence"/>
</dbReference>
<dbReference type="InterPro" id="IPR011335">
    <property type="entry name" value="Restrct_endonuc-II-like"/>
</dbReference>
<dbReference type="PANTHER" id="PTHR34107">
    <property type="entry name" value="SLL0198 PROTEIN-RELATED"/>
    <property type="match status" value="1"/>
</dbReference>